<evidence type="ECO:0008006" key="3">
    <source>
        <dbReference type="Google" id="ProtNLM"/>
    </source>
</evidence>
<evidence type="ECO:0000313" key="2">
    <source>
        <dbReference type="Proteomes" id="UP000707138"/>
    </source>
</evidence>
<reference evidence="1 2" key="1">
    <citation type="journal article" date="2021" name="Sci. Rep.">
        <title>The distribution of antibiotic resistance genes in chicken gut microbiota commensals.</title>
        <authorList>
            <person name="Juricova H."/>
            <person name="Matiasovicova J."/>
            <person name="Kubasova T."/>
            <person name="Cejkova D."/>
            <person name="Rychlik I."/>
        </authorList>
    </citation>
    <scope>NUCLEOTIDE SEQUENCE [LARGE SCALE GENOMIC DNA]</scope>
    <source>
        <strain evidence="1 2">An537</strain>
    </source>
</reference>
<evidence type="ECO:0000313" key="1">
    <source>
        <dbReference type="EMBL" id="MBM6913421.1"/>
    </source>
</evidence>
<dbReference type="Proteomes" id="UP000707138">
    <property type="component" value="Unassembled WGS sequence"/>
</dbReference>
<sequence>MDSDAVGSFYEEMGFELVEIDDREVLFYQLDDDGTYATITDDNGNVPTDLDSPIIFSVYDENDSYQWSVTLEDSHYFGQLFARFAASDDLLANLRDIRQENIARFDASEL</sequence>
<accession>A0ABS2GGY8</accession>
<dbReference type="RefSeq" id="WP_028255201.1">
    <property type="nucleotide sequence ID" value="NZ_CALXQD010000008.1"/>
</dbReference>
<name>A0ABS2GGY8_9FIRM</name>
<dbReference type="EMBL" id="JACJLA010000020">
    <property type="protein sequence ID" value="MBM6913421.1"/>
    <property type="molecule type" value="Genomic_DNA"/>
</dbReference>
<keyword evidence="2" id="KW-1185">Reference proteome</keyword>
<organism evidence="1 2">
    <name type="scientific">Veillonella magna</name>
    <dbReference type="NCBI Taxonomy" id="464322"/>
    <lineage>
        <taxon>Bacteria</taxon>
        <taxon>Bacillati</taxon>
        <taxon>Bacillota</taxon>
        <taxon>Negativicutes</taxon>
        <taxon>Veillonellales</taxon>
        <taxon>Veillonellaceae</taxon>
        <taxon>Veillonella</taxon>
    </lineage>
</organism>
<protein>
    <recommendedName>
        <fullName evidence="3">Glyoxalase</fullName>
    </recommendedName>
</protein>
<gene>
    <name evidence="1" type="ORF">H6A01_08850</name>
</gene>
<comment type="caution">
    <text evidence="1">The sequence shown here is derived from an EMBL/GenBank/DDBJ whole genome shotgun (WGS) entry which is preliminary data.</text>
</comment>
<proteinExistence type="predicted"/>